<sequence length="164" mass="18333">MTRTLILMRHTKSSWDDYTLADHDRRLNKRGQRSAKALGEWLSDKPWQTDQALVSTATRTRETFAGLGLSLDAEFTRTLYHADAAELQLVLETAVGATVLMIGHNPGISEFAQDMAATAPKHPRFSDFPTGATVVMEFDIQGWDDVETRTGRVLDFVVPRELLA</sequence>
<evidence type="ECO:0000313" key="1">
    <source>
        <dbReference type="EMBL" id="MDU9005907.1"/>
    </source>
</evidence>
<gene>
    <name evidence="1" type="ORF">QO231_18905</name>
</gene>
<dbReference type="Proteomes" id="UP001255416">
    <property type="component" value="Unassembled WGS sequence"/>
</dbReference>
<dbReference type="SUPFAM" id="SSF53254">
    <property type="entry name" value="Phosphoglycerate mutase-like"/>
    <property type="match status" value="1"/>
</dbReference>
<reference evidence="2" key="1">
    <citation type="submission" date="2023-05" db="EMBL/GenBank/DDBJ databases">
        <title>Sedimentitalea sp. nov. JM2-8.</title>
        <authorList>
            <person name="Huang J."/>
        </authorList>
    </citation>
    <scope>NUCLEOTIDE SEQUENCE [LARGE SCALE GENOMIC DNA]</scope>
    <source>
        <strain evidence="2">KHS03</strain>
    </source>
</reference>
<accession>A0ABU3VI95</accession>
<evidence type="ECO:0000313" key="2">
    <source>
        <dbReference type="Proteomes" id="UP001255416"/>
    </source>
</evidence>
<dbReference type="Gene3D" id="3.40.50.1240">
    <property type="entry name" value="Phosphoglycerate mutase-like"/>
    <property type="match status" value="1"/>
</dbReference>
<dbReference type="InterPro" id="IPR013078">
    <property type="entry name" value="His_Pase_superF_clade-1"/>
</dbReference>
<name>A0ABU3VI95_9RHOB</name>
<dbReference type="RefSeq" id="WP_316780021.1">
    <property type="nucleotide sequence ID" value="NZ_JASMWN010000017.1"/>
</dbReference>
<dbReference type="InterPro" id="IPR029033">
    <property type="entry name" value="His_PPase_superfam"/>
</dbReference>
<dbReference type="SMART" id="SM00855">
    <property type="entry name" value="PGAM"/>
    <property type="match status" value="1"/>
</dbReference>
<proteinExistence type="predicted"/>
<protein>
    <submittedName>
        <fullName evidence="1">Histidine phosphatase family protein</fullName>
    </submittedName>
</protein>
<dbReference type="PANTHER" id="PTHR47623:SF1">
    <property type="entry name" value="OS09G0287300 PROTEIN"/>
    <property type="match status" value="1"/>
</dbReference>
<dbReference type="EMBL" id="JASMWN010000017">
    <property type="protein sequence ID" value="MDU9005907.1"/>
    <property type="molecule type" value="Genomic_DNA"/>
</dbReference>
<dbReference type="Pfam" id="PF00300">
    <property type="entry name" value="His_Phos_1"/>
    <property type="match status" value="1"/>
</dbReference>
<keyword evidence="2" id="KW-1185">Reference proteome</keyword>
<dbReference type="PANTHER" id="PTHR47623">
    <property type="entry name" value="OS09G0287300 PROTEIN"/>
    <property type="match status" value="1"/>
</dbReference>
<comment type="caution">
    <text evidence="1">The sequence shown here is derived from an EMBL/GenBank/DDBJ whole genome shotgun (WGS) entry which is preliminary data.</text>
</comment>
<organism evidence="1 2">
    <name type="scientific">Sedimentitalea todarodis</name>
    <dbReference type="NCBI Taxonomy" id="1631240"/>
    <lineage>
        <taxon>Bacteria</taxon>
        <taxon>Pseudomonadati</taxon>
        <taxon>Pseudomonadota</taxon>
        <taxon>Alphaproteobacteria</taxon>
        <taxon>Rhodobacterales</taxon>
        <taxon>Paracoccaceae</taxon>
        <taxon>Sedimentitalea</taxon>
    </lineage>
</organism>